<evidence type="ECO:0000256" key="2">
    <source>
        <dbReference type="ARBA" id="ARBA00023125"/>
    </source>
</evidence>
<keyword evidence="1" id="KW-0229">DNA integration</keyword>
<sequence>MDSSDSAVSSDGTALETALAECLESKSGTSPNYRQNFERVVGAWIDFCDRKDVATLEAVSKRTMNQYSAHLARRIEAGNSDNVDGGISATTAWTYYDYVSAFLSWAVRHEYLAENPADKAVARESLPDRPSSGEYDRQYWQPEQRKTVVDFVRRRVDSAYQDPIAPTPILHKRLRDRALVATIAYSGVRGGEVLKDPNDSRRTGLRWSHVDFEEGVAWILGKNQDTEPAQFPEQVTDPLERWYEAYDPPSDDWPVFPSMHVPTLSRRIADALGGDERDRRTADRHHWTVALEAGVEPTSITTEGVRSLMKRLSAVAEVPGLDLEAGEYLTLHGARRGVGEFLYRNVSHEQAQRTLRHADPQTTSEMYSHIDASELADDNTEAFDRE</sequence>
<dbReference type="SUPFAM" id="SSF56349">
    <property type="entry name" value="DNA breaking-rejoining enzymes"/>
    <property type="match status" value="1"/>
</dbReference>
<feature type="region of interest" description="Disordered" evidence="5">
    <location>
        <begin position="357"/>
        <end position="386"/>
    </location>
</feature>
<evidence type="ECO:0000256" key="4">
    <source>
        <dbReference type="PROSITE-ProRule" id="PRU01248"/>
    </source>
</evidence>
<evidence type="ECO:0000259" key="7">
    <source>
        <dbReference type="PROSITE" id="PS51900"/>
    </source>
</evidence>
<dbReference type="InterPro" id="IPR044068">
    <property type="entry name" value="CB"/>
</dbReference>
<evidence type="ECO:0000256" key="3">
    <source>
        <dbReference type="ARBA" id="ARBA00023172"/>
    </source>
</evidence>
<dbReference type="Gene3D" id="1.10.150.130">
    <property type="match status" value="1"/>
</dbReference>
<keyword evidence="9" id="KW-1185">Reference proteome</keyword>
<dbReference type="CDD" id="cd00397">
    <property type="entry name" value="DNA_BRE_C"/>
    <property type="match status" value="1"/>
</dbReference>
<name>A0ABX2LM76_9EURY</name>
<dbReference type="Pfam" id="PF13102">
    <property type="entry name" value="Phage_int_SAM_5"/>
    <property type="match status" value="1"/>
</dbReference>
<dbReference type="InterPro" id="IPR050090">
    <property type="entry name" value="Tyrosine_recombinase_XerCD"/>
</dbReference>
<dbReference type="EMBL" id="JABUQZ010000002">
    <property type="protein sequence ID" value="NUC74916.1"/>
    <property type="molecule type" value="Genomic_DNA"/>
</dbReference>
<dbReference type="PANTHER" id="PTHR30349">
    <property type="entry name" value="PHAGE INTEGRASE-RELATED"/>
    <property type="match status" value="1"/>
</dbReference>
<dbReference type="Pfam" id="PF00589">
    <property type="entry name" value="Phage_integrase"/>
    <property type="match status" value="1"/>
</dbReference>
<dbReference type="InterPro" id="IPR002104">
    <property type="entry name" value="Integrase_catalytic"/>
</dbReference>
<dbReference type="PROSITE" id="PS51898">
    <property type="entry name" value="TYR_RECOMBINASE"/>
    <property type="match status" value="1"/>
</dbReference>
<dbReference type="InterPro" id="IPR010998">
    <property type="entry name" value="Integrase_recombinase_N"/>
</dbReference>
<dbReference type="PROSITE" id="PS51900">
    <property type="entry name" value="CB"/>
    <property type="match status" value="1"/>
</dbReference>
<feature type="domain" description="Core-binding (CB)" evidence="7">
    <location>
        <begin position="13"/>
        <end position="107"/>
    </location>
</feature>
<evidence type="ECO:0000313" key="9">
    <source>
        <dbReference type="Proteomes" id="UP001016761"/>
    </source>
</evidence>
<accession>A0ABX2LM76</accession>
<evidence type="ECO:0000256" key="5">
    <source>
        <dbReference type="SAM" id="MobiDB-lite"/>
    </source>
</evidence>
<protein>
    <submittedName>
        <fullName evidence="8">Site-specific integrase</fullName>
    </submittedName>
</protein>
<evidence type="ECO:0000259" key="6">
    <source>
        <dbReference type="PROSITE" id="PS51898"/>
    </source>
</evidence>
<proteinExistence type="predicted"/>
<dbReference type="RefSeq" id="WP_174682759.1">
    <property type="nucleotide sequence ID" value="NZ_JABUQZ010000002.1"/>
</dbReference>
<feature type="domain" description="Tyr recombinase" evidence="6">
    <location>
        <begin position="142"/>
        <end position="380"/>
    </location>
</feature>
<evidence type="ECO:0000313" key="8">
    <source>
        <dbReference type="EMBL" id="NUC74916.1"/>
    </source>
</evidence>
<keyword evidence="3" id="KW-0233">DNA recombination</keyword>
<dbReference type="PANTHER" id="PTHR30349:SF41">
    <property type="entry name" value="INTEGRASE_RECOMBINASE PROTEIN MJ0367-RELATED"/>
    <property type="match status" value="1"/>
</dbReference>
<dbReference type="InterPro" id="IPR025269">
    <property type="entry name" value="SAM-like_dom"/>
</dbReference>
<dbReference type="Proteomes" id="UP001016761">
    <property type="component" value="Unassembled WGS sequence"/>
</dbReference>
<gene>
    <name evidence="8" type="ORF">HTZ84_21875</name>
</gene>
<organism evidence="8 9">
    <name type="scientific">Haloterrigena gelatinilytica</name>
    <dbReference type="NCBI Taxonomy" id="2741724"/>
    <lineage>
        <taxon>Archaea</taxon>
        <taxon>Methanobacteriati</taxon>
        <taxon>Methanobacteriota</taxon>
        <taxon>Stenosarchaea group</taxon>
        <taxon>Halobacteria</taxon>
        <taxon>Halobacteriales</taxon>
        <taxon>Natrialbaceae</taxon>
        <taxon>Haloterrigena</taxon>
    </lineage>
</organism>
<comment type="caution">
    <text evidence="8">The sequence shown here is derived from an EMBL/GenBank/DDBJ whole genome shotgun (WGS) entry which is preliminary data.</text>
</comment>
<reference evidence="8 9" key="1">
    <citation type="submission" date="2020-06" db="EMBL/GenBank/DDBJ databases">
        <title>Haloterrigena sp. nov., an extremely halophilic archaeon isolated from a saline sediment.</title>
        <authorList>
            <person name="Liu B.-B."/>
        </authorList>
    </citation>
    <scope>NUCLEOTIDE SEQUENCE [LARGE SCALE GENOMIC DNA]</scope>
    <source>
        <strain evidence="8 9">SYSU A558-1</strain>
    </source>
</reference>
<feature type="compositionally biased region" description="Acidic residues" evidence="5">
    <location>
        <begin position="374"/>
        <end position="386"/>
    </location>
</feature>
<evidence type="ECO:0000256" key="1">
    <source>
        <dbReference type="ARBA" id="ARBA00022908"/>
    </source>
</evidence>
<dbReference type="InterPro" id="IPR013762">
    <property type="entry name" value="Integrase-like_cat_sf"/>
</dbReference>
<dbReference type="InterPro" id="IPR011010">
    <property type="entry name" value="DNA_brk_join_enz"/>
</dbReference>
<dbReference type="Gene3D" id="1.10.443.10">
    <property type="entry name" value="Intergrase catalytic core"/>
    <property type="match status" value="1"/>
</dbReference>
<keyword evidence="2 4" id="KW-0238">DNA-binding</keyword>